<evidence type="ECO:0000256" key="2">
    <source>
        <dbReference type="ARBA" id="ARBA00022475"/>
    </source>
</evidence>
<feature type="transmembrane region" description="Helical" evidence="6">
    <location>
        <begin position="274"/>
        <end position="297"/>
    </location>
</feature>
<evidence type="ECO:0000256" key="3">
    <source>
        <dbReference type="ARBA" id="ARBA00022692"/>
    </source>
</evidence>
<proteinExistence type="predicted"/>
<feature type="transmembrane region" description="Helical" evidence="6">
    <location>
        <begin position="134"/>
        <end position="157"/>
    </location>
</feature>
<dbReference type="PANTHER" id="PTHR32196">
    <property type="entry name" value="ABC TRANSPORTER PERMEASE PROTEIN YPHD-RELATED-RELATED"/>
    <property type="match status" value="1"/>
</dbReference>
<feature type="transmembrane region" description="Helical" evidence="6">
    <location>
        <begin position="28"/>
        <end position="51"/>
    </location>
</feature>
<keyword evidence="3 6" id="KW-0812">Transmembrane</keyword>
<feature type="transmembrane region" description="Helical" evidence="6">
    <location>
        <begin position="250"/>
        <end position="267"/>
    </location>
</feature>
<evidence type="ECO:0000313" key="8">
    <source>
        <dbReference type="Proteomes" id="UP000659630"/>
    </source>
</evidence>
<feature type="transmembrane region" description="Helical" evidence="6">
    <location>
        <begin position="219"/>
        <end position="238"/>
    </location>
</feature>
<feature type="transmembrane region" description="Helical" evidence="6">
    <location>
        <begin position="104"/>
        <end position="127"/>
    </location>
</feature>
<accession>A0A923I7B7</accession>
<gene>
    <name evidence="7" type="ORF">H8S23_03020</name>
</gene>
<feature type="transmembrane region" description="Helical" evidence="6">
    <location>
        <begin position="163"/>
        <end position="188"/>
    </location>
</feature>
<dbReference type="InterPro" id="IPR001851">
    <property type="entry name" value="ABC_transp_permease"/>
</dbReference>
<keyword evidence="8" id="KW-1185">Reference proteome</keyword>
<dbReference type="GO" id="GO:0022857">
    <property type="term" value="F:transmembrane transporter activity"/>
    <property type="evidence" value="ECO:0007669"/>
    <property type="project" value="InterPro"/>
</dbReference>
<protein>
    <submittedName>
        <fullName evidence="7">ABC transporter permease</fullName>
    </submittedName>
</protein>
<dbReference type="Proteomes" id="UP000659630">
    <property type="component" value="Unassembled WGS sequence"/>
</dbReference>
<dbReference type="EMBL" id="JACONZ010000001">
    <property type="protein sequence ID" value="MBC5580469.1"/>
    <property type="molecule type" value="Genomic_DNA"/>
</dbReference>
<organism evidence="7 8">
    <name type="scientific">Anaerofilum hominis</name>
    <dbReference type="NCBI Taxonomy" id="2763016"/>
    <lineage>
        <taxon>Bacteria</taxon>
        <taxon>Bacillati</taxon>
        <taxon>Bacillota</taxon>
        <taxon>Clostridia</taxon>
        <taxon>Eubacteriales</taxon>
        <taxon>Oscillospiraceae</taxon>
        <taxon>Anaerofilum</taxon>
    </lineage>
</organism>
<keyword evidence="4 6" id="KW-1133">Transmembrane helix</keyword>
<reference evidence="7" key="1">
    <citation type="submission" date="2020-08" db="EMBL/GenBank/DDBJ databases">
        <title>Genome public.</title>
        <authorList>
            <person name="Liu C."/>
            <person name="Sun Q."/>
        </authorList>
    </citation>
    <scope>NUCLEOTIDE SEQUENCE</scope>
    <source>
        <strain evidence="7">BX8</strain>
    </source>
</reference>
<comment type="subcellular location">
    <subcellularLocation>
        <location evidence="1">Cell membrane</location>
        <topology evidence="1">Multi-pass membrane protein</topology>
    </subcellularLocation>
</comment>
<dbReference type="CDD" id="cd06579">
    <property type="entry name" value="TM_PBP1_transp_AraH_like"/>
    <property type="match status" value="1"/>
</dbReference>
<evidence type="ECO:0000256" key="1">
    <source>
        <dbReference type="ARBA" id="ARBA00004651"/>
    </source>
</evidence>
<dbReference type="Pfam" id="PF02653">
    <property type="entry name" value="BPD_transp_2"/>
    <property type="match status" value="1"/>
</dbReference>
<comment type="caution">
    <text evidence="7">The sequence shown here is derived from an EMBL/GenBank/DDBJ whole genome shotgun (WGS) entry which is preliminary data.</text>
</comment>
<keyword evidence="5 6" id="KW-0472">Membrane</keyword>
<evidence type="ECO:0000256" key="6">
    <source>
        <dbReference type="SAM" id="Phobius"/>
    </source>
</evidence>
<dbReference type="RefSeq" id="WP_186886819.1">
    <property type="nucleotide sequence ID" value="NZ_JACONZ010000001.1"/>
</dbReference>
<keyword evidence="2" id="KW-1003">Cell membrane</keyword>
<evidence type="ECO:0000256" key="4">
    <source>
        <dbReference type="ARBA" id="ARBA00022989"/>
    </source>
</evidence>
<dbReference type="GO" id="GO:0005886">
    <property type="term" value="C:plasma membrane"/>
    <property type="evidence" value="ECO:0007669"/>
    <property type="project" value="UniProtKB-SubCell"/>
</dbReference>
<sequence length="326" mass="34497">MSNKILQAKKPAGLRHYKGYWLTRLVDFFPVLGFLAIIVFFGLATGGKMFTWFNIKTIWKQSFLYIVGGLGVIFCYAQGVHDFSLASNIALSAILGTKIGGDNAFLTVLIALGVGTAVGAVNGFIYSRTGVGDFILTLCMNFLISGTLITLMGNVAYQPGSKGLIALNSGIFEAIVIFAVTLIVTFVFNFTKYGRYCKVLSAGPTAASQCGVNVKGMKFMAFLVAGFTAGVIAVLSVIRTGTAGSGTGAMFHFNIMICMILGGMPLSGGRDAKIINVFFGVLGCMALTNGMVMLGLSSRAQDVVKGIVFIVVAVGMTRLRDKANAI</sequence>
<feature type="transmembrane region" description="Helical" evidence="6">
    <location>
        <begin position="63"/>
        <end position="84"/>
    </location>
</feature>
<dbReference type="AlphaFoldDB" id="A0A923I7B7"/>
<evidence type="ECO:0000256" key="5">
    <source>
        <dbReference type="ARBA" id="ARBA00023136"/>
    </source>
</evidence>
<name>A0A923I7B7_9FIRM</name>
<evidence type="ECO:0000313" key="7">
    <source>
        <dbReference type="EMBL" id="MBC5580469.1"/>
    </source>
</evidence>